<dbReference type="InterPro" id="IPR001296">
    <property type="entry name" value="Glyco_trans_1"/>
</dbReference>
<organism evidence="3 4">
    <name type="scientific">Candidatus Uhrbacteria bacterium RIFCSPHIGHO2_01_FULL_63_20</name>
    <dbReference type="NCBI Taxonomy" id="1802385"/>
    <lineage>
        <taxon>Bacteria</taxon>
        <taxon>Candidatus Uhriibacteriota</taxon>
    </lineage>
</organism>
<name>A0A1F7TKN3_9BACT</name>
<feature type="domain" description="Glycosyltransferase subfamily 4-like N-terminal" evidence="2">
    <location>
        <begin position="18"/>
        <end position="176"/>
    </location>
</feature>
<dbReference type="Pfam" id="PF00534">
    <property type="entry name" value="Glycos_transf_1"/>
    <property type="match status" value="1"/>
</dbReference>
<dbReference type="AlphaFoldDB" id="A0A1F7TKN3"/>
<proteinExistence type="predicted"/>
<dbReference type="STRING" id="1802385.A2856_02715"/>
<dbReference type="InterPro" id="IPR028098">
    <property type="entry name" value="Glyco_trans_4-like_N"/>
</dbReference>
<dbReference type="Pfam" id="PF13439">
    <property type="entry name" value="Glyco_transf_4"/>
    <property type="match status" value="1"/>
</dbReference>
<dbReference type="EMBL" id="MGDT01000007">
    <property type="protein sequence ID" value="OGL66573.1"/>
    <property type="molecule type" value="Genomic_DNA"/>
</dbReference>
<protein>
    <recommendedName>
        <fullName evidence="5">Glycosyl transferase family 1</fullName>
    </recommendedName>
</protein>
<sequence length="373" mass="41187">MRIAFIGQKGFGIGEKGGGVETHVTALATRLAAQGHEVTVYARRKYGTATLPKGVRVRFMPSIARKNLETISYSLLATLDALVRRFDIVHYHGVGPATLAWIPRLLKPKARVVATFHSQDRFHAKWGPFARAYLHVGEWAACAFPHATITVSHVLQVHARNAYRRQAVYIPNGTDQQTVRKDAHVRRFGLTPKKYALSVSRLVPHKGQHLLIEAFRALKARGETNGFKLAIVGAPSYTEDYLAELRSLAAGDHDIRFLGFRSGEELRQLYAHAYVFVQPSASEGLAVTVLEAMGFGTPVLVSDIPENLEAIRHAGFTFKNGDAADLADALGELVRHPSLVARAGEQAKELVREQFSWDAVAAQTEAIYRSVRH</sequence>
<dbReference type="CDD" id="cd03801">
    <property type="entry name" value="GT4_PimA-like"/>
    <property type="match status" value="1"/>
</dbReference>
<evidence type="ECO:0008006" key="5">
    <source>
        <dbReference type="Google" id="ProtNLM"/>
    </source>
</evidence>
<feature type="domain" description="Glycosyl transferase family 1" evidence="1">
    <location>
        <begin position="191"/>
        <end position="349"/>
    </location>
</feature>
<evidence type="ECO:0000313" key="4">
    <source>
        <dbReference type="Proteomes" id="UP000177885"/>
    </source>
</evidence>
<accession>A0A1F7TKN3</accession>
<evidence type="ECO:0000259" key="2">
    <source>
        <dbReference type="Pfam" id="PF13439"/>
    </source>
</evidence>
<dbReference type="InterPro" id="IPR050194">
    <property type="entry name" value="Glycosyltransferase_grp1"/>
</dbReference>
<evidence type="ECO:0000313" key="3">
    <source>
        <dbReference type="EMBL" id="OGL66573.1"/>
    </source>
</evidence>
<evidence type="ECO:0000259" key="1">
    <source>
        <dbReference type="Pfam" id="PF00534"/>
    </source>
</evidence>
<dbReference type="SUPFAM" id="SSF53756">
    <property type="entry name" value="UDP-Glycosyltransferase/glycogen phosphorylase"/>
    <property type="match status" value="1"/>
</dbReference>
<gene>
    <name evidence="3" type="ORF">A2856_02715</name>
</gene>
<dbReference type="PANTHER" id="PTHR45947">
    <property type="entry name" value="SULFOQUINOVOSYL TRANSFERASE SQD2"/>
    <property type="match status" value="1"/>
</dbReference>
<comment type="caution">
    <text evidence="3">The sequence shown here is derived from an EMBL/GenBank/DDBJ whole genome shotgun (WGS) entry which is preliminary data.</text>
</comment>
<dbReference type="PANTHER" id="PTHR45947:SF3">
    <property type="entry name" value="SULFOQUINOVOSYL TRANSFERASE SQD2"/>
    <property type="match status" value="1"/>
</dbReference>
<dbReference type="Proteomes" id="UP000177885">
    <property type="component" value="Unassembled WGS sequence"/>
</dbReference>
<reference evidence="3 4" key="1">
    <citation type="journal article" date="2016" name="Nat. Commun.">
        <title>Thousands of microbial genomes shed light on interconnected biogeochemical processes in an aquifer system.</title>
        <authorList>
            <person name="Anantharaman K."/>
            <person name="Brown C.T."/>
            <person name="Hug L.A."/>
            <person name="Sharon I."/>
            <person name="Castelle C.J."/>
            <person name="Probst A.J."/>
            <person name="Thomas B.C."/>
            <person name="Singh A."/>
            <person name="Wilkins M.J."/>
            <person name="Karaoz U."/>
            <person name="Brodie E.L."/>
            <person name="Williams K.H."/>
            <person name="Hubbard S.S."/>
            <person name="Banfield J.F."/>
        </authorList>
    </citation>
    <scope>NUCLEOTIDE SEQUENCE [LARGE SCALE GENOMIC DNA]</scope>
</reference>
<dbReference type="Gene3D" id="3.40.50.2000">
    <property type="entry name" value="Glycogen Phosphorylase B"/>
    <property type="match status" value="2"/>
</dbReference>
<dbReference type="GO" id="GO:0016758">
    <property type="term" value="F:hexosyltransferase activity"/>
    <property type="evidence" value="ECO:0007669"/>
    <property type="project" value="TreeGrafter"/>
</dbReference>